<evidence type="ECO:0000256" key="3">
    <source>
        <dbReference type="ARBA" id="ARBA00022692"/>
    </source>
</evidence>
<dbReference type="Pfam" id="PF02588">
    <property type="entry name" value="YitT_membrane"/>
    <property type="match status" value="1"/>
</dbReference>
<reference evidence="8 9" key="1">
    <citation type="submission" date="2020-06" db="EMBL/GenBank/DDBJ databases">
        <title>Genomic analysis of Salicibibacter sp. NKC5-3.</title>
        <authorList>
            <person name="Oh Y.J."/>
        </authorList>
    </citation>
    <scope>NUCLEOTIDE SEQUENCE [LARGE SCALE GENOMIC DNA]</scope>
    <source>
        <strain evidence="8 9">NKC5-3</strain>
    </source>
</reference>
<dbReference type="AlphaFoldDB" id="A0A7T6Z537"/>
<keyword evidence="2" id="KW-1003">Cell membrane</keyword>
<evidence type="ECO:0000256" key="5">
    <source>
        <dbReference type="ARBA" id="ARBA00023136"/>
    </source>
</evidence>
<keyword evidence="3 6" id="KW-0812">Transmembrane</keyword>
<feature type="domain" description="DUF2179" evidence="7">
    <location>
        <begin position="214"/>
        <end position="267"/>
    </location>
</feature>
<proteinExistence type="predicted"/>
<organism evidence="8 9">
    <name type="scientific">Salicibibacter cibarius</name>
    <dbReference type="NCBI Taxonomy" id="2743000"/>
    <lineage>
        <taxon>Bacteria</taxon>
        <taxon>Bacillati</taxon>
        <taxon>Bacillota</taxon>
        <taxon>Bacilli</taxon>
        <taxon>Bacillales</taxon>
        <taxon>Bacillaceae</taxon>
        <taxon>Salicibibacter</taxon>
    </lineage>
</organism>
<dbReference type="PANTHER" id="PTHR33545">
    <property type="entry name" value="UPF0750 MEMBRANE PROTEIN YITT-RELATED"/>
    <property type="match status" value="1"/>
</dbReference>
<dbReference type="KEGG" id="scia:HUG15_16720"/>
<keyword evidence="5 6" id="KW-0472">Membrane</keyword>
<keyword evidence="4 6" id="KW-1133">Transmembrane helix</keyword>
<dbReference type="GO" id="GO:0005886">
    <property type="term" value="C:plasma membrane"/>
    <property type="evidence" value="ECO:0007669"/>
    <property type="project" value="UniProtKB-SubCell"/>
</dbReference>
<comment type="subcellular location">
    <subcellularLocation>
        <location evidence="1">Cell membrane</location>
        <topology evidence="1">Multi-pass membrane protein</topology>
    </subcellularLocation>
</comment>
<dbReference type="InterPro" id="IPR051461">
    <property type="entry name" value="UPF0750_membrane"/>
</dbReference>
<dbReference type="InterPro" id="IPR003740">
    <property type="entry name" value="YitT"/>
</dbReference>
<sequence length="288" mass="31336">MKNFVLLFFGTLLSALSITLFAMPNEIADGGHVGISLLLYFSLGISPALVVFISFIVITLISIKYLSRIVVIKTAISTALLSLLTYLTEDLGQQPIGDPLIGGIFFGLFMGVGFALILHAGGSYGGSSTVALILRKRFGWDVVLVTFILDILVVTSGIFIIGVLNTLYTVIALFVAKVATDYVLNGFDAKKAFQIISVHNEEIARRVTTDLASSATYINSSGVYTSKEQKILYIIVKNHRVIHLRNMINDIDSEAFVVVSNVKDVSGGTFFAGDMFQINEEEQDDQST</sequence>
<protein>
    <submittedName>
        <fullName evidence="8">YitT family protein</fullName>
    </submittedName>
</protein>
<evidence type="ECO:0000313" key="9">
    <source>
        <dbReference type="Proteomes" id="UP000595823"/>
    </source>
</evidence>
<feature type="transmembrane region" description="Helical" evidence="6">
    <location>
        <begin position="38"/>
        <end position="63"/>
    </location>
</feature>
<feature type="transmembrane region" description="Helical" evidence="6">
    <location>
        <begin position="70"/>
        <end position="88"/>
    </location>
</feature>
<gene>
    <name evidence="8" type="ORF">HUG15_16720</name>
</gene>
<keyword evidence="9" id="KW-1185">Reference proteome</keyword>
<dbReference type="PANTHER" id="PTHR33545:SF4">
    <property type="entry name" value="UPF0750 MEMBRANE PROTEIN YXKD"/>
    <property type="match status" value="1"/>
</dbReference>
<evidence type="ECO:0000256" key="6">
    <source>
        <dbReference type="SAM" id="Phobius"/>
    </source>
</evidence>
<dbReference type="InterPro" id="IPR019264">
    <property type="entry name" value="DUF2179"/>
</dbReference>
<dbReference type="Gene3D" id="3.30.70.120">
    <property type="match status" value="1"/>
</dbReference>
<dbReference type="Proteomes" id="UP000595823">
    <property type="component" value="Chromosome"/>
</dbReference>
<dbReference type="Pfam" id="PF10035">
    <property type="entry name" value="DUF2179"/>
    <property type="match status" value="1"/>
</dbReference>
<feature type="transmembrane region" description="Helical" evidence="6">
    <location>
        <begin position="100"/>
        <end position="118"/>
    </location>
</feature>
<accession>A0A7T6Z537</accession>
<evidence type="ECO:0000256" key="4">
    <source>
        <dbReference type="ARBA" id="ARBA00022989"/>
    </source>
</evidence>
<dbReference type="RefSeq" id="WP_200124181.1">
    <property type="nucleotide sequence ID" value="NZ_CP054705.1"/>
</dbReference>
<evidence type="ECO:0000313" key="8">
    <source>
        <dbReference type="EMBL" id="QQK77056.1"/>
    </source>
</evidence>
<dbReference type="InterPro" id="IPR015867">
    <property type="entry name" value="N-reg_PII/ATP_PRibTrfase_C"/>
</dbReference>
<evidence type="ECO:0000256" key="1">
    <source>
        <dbReference type="ARBA" id="ARBA00004651"/>
    </source>
</evidence>
<dbReference type="CDD" id="cd16380">
    <property type="entry name" value="YitT_C"/>
    <property type="match status" value="1"/>
</dbReference>
<dbReference type="PIRSF" id="PIRSF006483">
    <property type="entry name" value="Membrane_protein_YitT"/>
    <property type="match status" value="1"/>
</dbReference>
<feature type="transmembrane region" description="Helical" evidence="6">
    <location>
        <begin position="138"/>
        <end position="161"/>
    </location>
</feature>
<evidence type="ECO:0000256" key="2">
    <source>
        <dbReference type="ARBA" id="ARBA00022475"/>
    </source>
</evidence>
<evidence type="ECO:0000259" key="7">
    <source>
        <dbReference type="Pfam" id="PF10035"/>
    </source>
</evidence>
<dbReference type="EMBL" id="CP054705">
    <property type="protein sequence ID" value="QQK77056.1"/>
    <property type="molecule type" value="Genomic_DNA"/>
</dbReference>
<name>A0A7T6Z537_9BACI</name>